<dbReference type="PANTHER" id="PTHR15715:SF21">
    <property type="entry name" value="TRAF3-INTERACTING JNK-ACTIVATING MODULATOR"/>
    <property type="match status" value="1"/>
</dbReference>
<feature type="region of interest" description="Disordered" evidence="2">
    <location>
        <begin position="439"/>
        <end position="460"/>
    </location>
</feature>
<evidence type="ECO:0000256" key="1">
    <source>
        <dbReference type="SAM" id="Coils"/>
    </source>
</evidence>
<dbReference type="Proteomes" id="UP000694580">
    <property type="component" value="Chromosome 12"/>
</dbReference>
<evidence type="ECO:0000313" key="4">
    <source>
        <dbReference type="Ensembl" id="ENSDCDP00010029753.1"/>
    </source>
</evidence>
<proteinExistence type="predicted"/>
<evidence type="ECO:0000256" key="3">
    <source>
        <dbReference type="SAM" id="Phobius"/>
    </source>
</evidence>
<reference evidence="4 5" key="1">
    <citation type="submission" date="2020-06" db="EMBL/GenBank/DDBJ databases">
        <authorList>
            <consortium name="Wellcome Sanger Institute Data Sharing"/>
        </authorList>
    </citation>
    <scope>NUCLEOTIDE SEQUENCE [LARGE SCALE GENOMIC DNA]</scope>
</reference>
<reference evidence="4" key="3">
    <citation type="submission" date="2025-09" db="UniProtKB">
        <authorList>
            <consortium name="Ensembl"/>
        </authorList>
    </citation>
    <scope>IDENTIFICATION</scope>
</reference>
<protein>
    <submittedName>
        <fullName evidence="4">Uncharacterized protein</fullName>
    </submittedName>
</protein>
<reference evidence="4" key="2">
    <citation type="submission" date="2025-08" db="UniProtKB">
        <authorList>
            <consortium name="Ensembl"/>
        </authorList>
    </citation>
    <scope>IDENTIFICATION</scope>
</reference>
<name>A0AAY4C9K5_9TELE</name>
<sequence length="521" mass="59650">MESSRSPRRHVRSESFEQKCEHRAAKHEWLRDRNNATTCRSPSVQTESDYKATMRRKREKELLKRRGISGDADVTQVKVTLRENRRRAEPTHRQSLVVAQDLGITWPDTRALEQALWVRGHPLQDPVQEGSVSHNLQQDAPLRRNPEITARTGNKDQKSPSNRPVHVNVSSTQTESGCVTVKEEVLLQLAEYLQEALWREQMLKKKLALLQEGTSALLLSCDKMWRGGFKEDLLKCQIGALESQLQVCSQKFSRDVGKRLLLQMEEQRQVEEEKTLGALQTLTAEKSQAEEKVSSLERALQDSGDESERWRGLYQEQGGVIVQLRASLQQNSEQIYSLQDQLEKSNREAVDLRGQLQDVQDENVVLHNKLLHQVSYLQNQDLDQKEQECCFNTTSEESPSSRQQRWSGGLAQGTQITQNSTAQPAVFIKDLHLREEEAVPCDRGPSVPPQHQSGSRKGKSRPGCWFSFLLLLLLLAAAALWFHHHVDKEQLQDLYRWLEELLQSCLQEIASPQHPKCFKPI</sequence>
<feature type="region of interest" description="Disordered" evidence="2">
    <location>
        <begin position="126"/>
        <end position="173"/>
    </location>
</feature>
<dbReference type="PANTHER" id="PTHR15715">
    <property type="entry name" value="CENTROSOMAL PROTEIN OF 170 KDA"/>
    <property type="match status" value="1"/>
</dbReference>
<keyword evidence="3" id="KW-0812">Transmembrane</keyword>
<feature type="transmembrane region" description="Helical" evidence="3">
    <location>
        <begin position="463"/>
        <end position="482"/>
    </location>
</feature>
<dbReference type="GeneTree" id="ENSGT00940000160260"/>
<keyword evidence="3" id="KW-0472">Membrane</keyword>
<dbReference type="Ensembl" id="ENSDCDT00010036901.1">
    <property type="protein sequence ID" value="ENSDCDP00010029753.1"/>
    <property type="gene ID" value="ENSDCDG00010019032.1"/>
</dbReference>
<evidence type="ECO:0000256" key="2">
    <source>
        <dbReference type="SAM" id="MobiDB-lite"/>
    </source>
</evidence>
<keyword evidence="1" id="KW-0175">Coiled coil</keyword>
<dbReference type="CDD" id="cd21912">
    <property type="entry name" value="CC1_T3JAM"/>
    <property type="match status" value="1"/>
</dbReference>
<feature type="coiled-coil region" evidence="1">
    <location>
        <begin position="279"/>
        <end position="362"/>
    </location>
</feature>
<gene>
    <name evidence="4" type="primary">TRAF3IP3</name>
</gene>
<dbReference type="AlphaFoldDB" id="A0AAY4C9K5"/>
<dbReference type="InterPro" id="IPR051176">
    <property type="entry name" value="Cent_Immune-Sig_Mod"/>
</dbReference>
<keyword evidence="5" id="KW-1185">Reference proteome</keyword>
<accession>A0AAY4C9K5</accession>
<keyword evidence="3" id="KW-1133">Transmembrane helix</keyword>
<evidence type="ECO:0000313" key="5">
    <source>
        <dbReference type="Proteomes" id="UP000694580"/>
    </source>
</evidence>
<organism evidence="4 5">
    <name type="scientific">Denticeps clupeoides</name>
    <name type="common">denticle herring</name>
    <dbReference type="NCBI Taxonomy" id="299321"/>
    <lineage>
        <taxon>Eukaryota</taxon>
        <taxon>Metazoa</taxon>
        <taxon>Chordata</taxon>
        <taxon>Craniata</taxon>
        <taxon>Vertebrata</taxon>
        <taxon>Euteleostomi</taxon>
        <taxon>Actinopterygii</taxon>
        <taxon>Neopterygii</taxon>
        <taxon>Teleostei</taxon>
        <taxon>Clupei</taxon>
        <taxon>Clupeiformes</taxon>
        <taxon>Denticipitoidei</taxon>
        <taxon>Denticipitidae</taxon>
        <taxon>Denticeps</taxon>
    </lineage>
</organism>